<keyword evidence="7 9" id="KW-0067">ATP-binding</keyword>
<comment type="function">
    <text evidence="9">Essential for recycling GMP and indirectly, cGMP.</text>
</comment>
<organism evidence="11">
    <name type="scientific">uncultured Desulfobacterium sp</name>
    <dbReference type="NCBI Taxonomy" id="201089"/>
    <lineage>
        <taxon>Bacteria</taxon>
        <taxon>Pseudomonadati</taxon>
        <taxon>Thermodesulfobacteriota</taxon>
        <taxon>Desulfobacteria</taxon>
        <taxon>Desulfobacterales</taxon>
        <taxon>Desulfobacteriaceae</taxon>
        <taxon>Desulfobacterium</taxon>
        <taxon>environmental samples</taxon>
    </lineage>
</organism>
<evidence type="ECO:0000256" key="3">
    <source>
        <dbReference type="ARBA" id="ARBA00016296"/>
    </source>
</evidence>
<dbReference type="PROSITE" id="PS50052">
    <property type="entry name" value="GUANYLATE_KINASE_2"/>
    <property type="match status" value="1"/>
</dbReference>
<sequence>MPLKADTTNKADTGKAPSKHGCLFIISAPSGAGKTTLCKRLMDRFDIIYSVSYTTRAPRKDERNGVDYFYISKEEFEKKIREDKWAEWAEVHGNFYGTSAEYLNDALLSGKDILLDIDVKGTLQILKRYPDSITIFIMPPSFDDLRIRMESRGSDNREVIEKRLRNAKQEMAQRNLYKHEIINDNLDKATSQLFMLVEKYRSGNL</sequence>
<dbReference type="GO" id="GO:0005524">
    <property type="term" value="F:ATP binding"/>
    <property type="evidence" value="ECO:0007669"/>
    <property type="project" value="UniProtKB-UniRule"/>
</dbReference>
<keyword evidence="4 9" id="KW-0808">Transferase</keyword>
<evidence type="ECO:0000256" key="4">
    <source>
        <dbReference type="ARBA" id="ARBA00022679"/>
    </source>
</evidence>
<dbReference type="PROSITE" id="PS00856">
    <property type="entry name" value="GUANYLATE_KINASE_1"/>
    <property type="match status" value="1"/>
</dbReference>
<evidence type="ECO:0000256" key="6">
    <source>
        <dbReference type="ARBA" id="ARBA00022777"/>
    </source>
</evidence>
<dbReference type="InterPro" id="IPR027417">
    <property type="entry name" value="P-loop_NTPase"/>
</dbReference>
<comment type="catalytic activity">
    <reaction evidence="9">
        <text>GMP + ATP = GDP + ADP</text>
        <dbReference type="Rhea" id="RHEA:20780"/>
        <dbReference type="ChEBI" id="CHEBI:30616"/>
        <dbReference type="ChEBI" id="CHEBI:58115"/>
        <dbReference type="ChEBI" id="CHEBI:58189"/>
        <dbReference type="ChEBI" id="CHEBI:456216"/>
        <dbReference type="EC" id="2.7.4.8"/>
    </reaction>
</comment>
<dbReference type="GO" id="GO:0005829">
    <property type="term" value="C:cytosol"/>
    <property type="evidence" value="ECO:0007669"/>
    <property type="project" value="TreeGrafter"/>
</dbReference>
<dbReference type="EC" id="2.7.4.8" evidence="2 9"/>
<protein>
    <recommendedName>
        <fullName evidence="3 9">Guanylate kinase</fullName>
        <ecNumber evidence="2 9">2.7.4.8</ecNumber>
    </recommendedName>
    <alternativeName>
        <fullName evidence="8 9">GMP kinase</fullName>
    </alternativeName>
</protein>
<dbReference type="HAMAP" id="MF_00328">
    <property type="entry name" value="Guanylate_kinase"/>
    <property type="match status" value="1"/>
</dbReference>
<dbReference type="InterPro" id="IPR020590">
    <property type="entry name" value="Guanylate_kinase_CS"/>
</dbReference>
<evidence type="ECO:0000256" key="1">
    <source>
        <dbReference type="ARBA" id="ARBA00005790"/>
    </source>
</evidence>
<evidence type="ECO:0000259" key="10">
    <source>
        <dbReference type="PROSITE" id="PS50052"/>
    </source>
</evidence>
<evidence type="ECO:0000256" key="7">
    <source>
        <dbReference type="ARBA" id="ARBA00022840"/>
    </source>
</evidence>
<gene>
    <name evidence="9" type="primary">gmk</name>
    <name evidence="11" type="ORF">N47_Q17590</name>
</gene>
<evidence type="ECO:0000313" key="11">
    <source>
        <dbReference type="EMBL" id="CBX30436.1"/>
    </source>
</evidence>
<dbReference type="Gene3D" id="3.40.50.300">
    <property type="entry name" value="P-loop containing nucleotide triphosphate hydrolases"/>
    <property type="match status" value="2"/>
</dbReference>
<reference evidence="11" key="1">
    <citation type="journal article" date="2011" name="Environ. Microbiol.">
        <title>Genomic insights into the metabolic potential of the polycyclic aromatic hydrocarbon degrading sulfate-reducing Deltaproteobacterium N47.</title>
        <authorList>
            <person name="Bergmann F."/>
            <person name="Selesi D."/>
            <person name="Weinmaier T."/>
            <person name="Tischler P."/>
            <person name="Rattei T."/>
            <person name="Meckenstock R.U."/>
        </authorList>
    </citation>
    <scope>NUCLEOTIDE SEQUENCE</scope>
</reference>
<keyword evidence="6 9" id="KW-0418">Kinase</keyword>
<dbReference type="EMBL" id="FR695875">
    <property type="protein sequence ID" value="CBX30436.1"/>
    <property type="molecule type" value="Genomic_DNA"/>
</dbReference>
<accession>E1YIP2</accession>
<dbReference type="SMART" id="SM00072">
    <property type="entry name" value="GuKc"/>
    <property type="match status" value="1"/>
</dbReference>
<dbReference type="InterPro" id="IPR008145">
    <property type="entry name" value="GK/Ca_channel_bsu"/>
</dbReference>
<comment type="subcellular location">
    <subcellularLocation>
        <location evidence="9">Cytoplasm</location>
    </subcellularLocation>
</comment>
<comment type="similarity">
    <text evidence="1 9">Belongs to the guanylate kinase family.</text>
</comment>
<dbReference type="FunFam" id="3.30.63.10:FF:000002">
    <property type="entry name" value="Guanylate kinase 1"/>
    <property type="match status" value="1"/>
</dbReference>
<proteinExistence type="inferred from homology"/>
<evidence type="ECO:0000256" key="5">
    <source>
        <dbReference type="ARBA" id="ARBA00022741"/>
    </source>
</evidence>
<dbReference type="PANTHER" id="PTHR23117:SF13">
    <property type="entry name" value="GUANYLATE KINASE"/>
    <property type="match status" value="1"/>
</dbReference>
<keyword evidence="5 9" id="KW-0547">Nucleotide-binding</keyword>
<dbReference type="InterPro" id="IPR017665">
    <property type="entry name" value="Guanylate_kinase"/>
</dbReference>
<feature type="binding site" evidence="9">
    <location>
        <begin position="28"/>
        <end position="35"/>
    </location>
    <ligand>
        <name>ATP</name>
        <dbReference type="ChEBI" id="CHEBI:30616"/>
    </ligand>
</feature>
<evidence type="ECO:0000256" key="9">
    <source>
        <dbReference type="HAMAP-Rule" id="MF_00328"/>
    </source>
</evidence>
<dbReference type="Gene3D" id="3.30.63.10">
    <property type="entry name" value="Guanylate Kinase phosphate binding domain"/>
    <property type="match status" value="1"/>
</dbReference>
<dbReference type="AlphaFoldDB" id="E1YIP2"/>
<dbReference type="PANTHER" id="PTHR23117">
    <property type="entry name" value="GUANYLATE KINASE-RELATED"/>
    <property type="match status" value="1"/>
</dbReference>
<evidence type="ECO:0000256" key="8">
    <source>
        <dbReference type="ARBA" id="ARBA00030128"/>
    </source>
</evidence>
<dbReference type="Pfam" id="PF00625">
    <property type="entry name" value="Guanylate_kin"/>
    <property type="match status" value="1"/>
</dbReference>
<dbReference type="NCBIfam" id="TIGR03263">
    <property type="entry name" value="guanyl_kin"/>
    <property type="match status" value="1"/>
</dbReference>
<dbReference type="InterPro" id="IPR008144">
    <property type="entry name" value="Guanylate_kin-like_dom"/>
</dbReference>
<keyword evidence="9" id="KW-0963">Cytoplasm</keyword>
<feature type="domain" description="Guanylate kinase-like" evidence="10">
    <location>
        <begin position="21"/>
        <end position="198"/>
    </location>
</feature>
<dbReference type="SUPFAM" id="SSF52540">
    <property type="entry name" value="P-loop containing nucleoside triphosphate hydrolases"/>
    <property type="match status" value="1"/>
</dbReference>
<evidence type="ECO:0000256" key="2">
    <source>
        <dbReference type="ARBA" id="ARBA00012961"/>
    </source>
</evidence>
<dbReference type="CDD" id="cd00071">
    <property type="entry name" value="GMPK"/>
    <property type="match status" value="1"/>
</dbReference>
<name>E1YIP2_9BACT</name>
<dbReference type="GO" id="GO:0004385">
    <property type="term" value="F:GMP kinase activity"/>
    <property type="evidence" value="ECO:0007669"/>
    <property type="project" value="UniProtKB-UniRule"/>
</dbReference>